<dbReference type="SUPFAM" id="SSF81324">
    <property type="entry name" value="Voltage-gated potassium channels"/>
    <property type="match status" value="1"/>
</dbReference>
<organism evidence="4">
    <name type="scientific">marine metagenome</name>
    <dbReference type="NCBI Taxonomy" id="408172"/>
    <lineage>
        <taxon>unclassified sequences</taxon>
        <taxon>metagenomes</taxon>
        <taxon>ecological metagenomes</taxon>
    </lineage>
</organism>
<sequence>MDNKMKKLQDPDYKPDENTKSEIERLHREGESLSGLQLSFADLKNANLVDADLESCDLKRANLSNASMYGANLEGANLFKADLEGTNLKNANLKNCQLLGANFSDTKLHNINWGEEGKIINELEAEKSMDFTTSKSKYKEAQEVYRSIRLTMQNQSLGDESSTVFIREMVCKRKQHPKYSFFRLISKFAHVTTGYGESVTRILSSGFGVIFFSALFYGIEGVSYQNRTLGFFVSDVQDYGIWATLGDLFYFSVITFTTVGFGEITPIGPLGKFLTIFEGLI</sequence>
<keyword evidence="2" id="KW-0812">Transmembrane</keyword>
<accession>A0A382UCV7</accession>
<dbReference type="AlphaFoldDB" id="A0A382UCV7"/>
<feature type="non-terminal residue" evidence="4">
    <location>
        <position position="281"/>
    </location>
</feature>
<feature type="domain" description="Potassium channel" evidence="3">
    <location>
        <begin position="238"/>
        <end position="281"/>
    </location>
</feature>
<dbReference type="Gene3D" id="2.160.20.80">
    <property type="entry name" value="E3 ubiquitin-protein ligase SopA"/>
    <property type="match status" value="1"/>
</dbReference>
<proteinExistence type="predicted"/>
<dbReference type="InterPro" id="IPR001646">
    <property type="entry name" value="5peptide_repeat"/>
</dbReference>
<dbReference type="SUPFAM" id="SSF141571">
    <property type="entry name" value="Pentapeptide repeat-like"/>
    <property type="match status" value="1"/>
</dbReference>
<evidence type="ECO:0000256" key="1">
    <source>
        <dbReference type="SAM" id="MobiDB-lite"/>
    </source>
</evidence>
<keyword evidence="2" id="KW-0472">Membrane</keyword>
<evidence type="ECO:0000259" key="3">
    <source>
        <dbReference type="Pfam" id="PF07885"/>
    </source>
</evidence>
<dbReference type="EMBL" id="UINC01142893">
    <property type="protein sequence ID" value="SVD31508.1"/>
    <property type="molecule type" value="Genomic_DNA"/>
</dbReference>
<dbReference type="PANTHER" id="PTHR14136:SF17">
    <property type="entry name" value="BTB_POZ DOMAIN-CONTAINING PROTEIN KCTD9"/>
    <property type="match status" value="1"/>
</dbReference>
<name>A0A382UCV7_9ZZZZ</name>
<evidence type="ECO:0000256" key="2">
    <source>
        <dbReference type="SAM" id="Phobius"/>
    </source>
</evidence>
<feature type="transmembrane region" description="Helical" evidence="2">
    <location>
        <begin position="202"/>
        <end position="219"/>
    </location>
</feature>
<evidence type="ECO:0000313" key="4">
    <source>
        <dbReference type="EMBL" id="SVD31508.1"/>
    </source>
</evidence>
<feature type="region of interest" description="Disordered" evidence="1">
    <location>
        <begin position="1"/>
        <end position="20"/>
    </location>
</feature>
<dbReference type="Pfam" id="PF00805">
    <property type="entry name" value="Pentapeptide"/>
    <property type="match status" value="2"/>
</dbReference>
<dbReference type="Gene3D" id="1.10.287.70">
    <property type="match status" value="1"/>
</dbReference>
<gene>
    <name evidence="4" type="ORF">METZ01_LOCUS384362</name>
</gene>
<dbReference type="InterPro" id="IPR013099">
    <property type="entry name" value="K_chnl_dom"/>
</dbReference>
<feature type="transmembrane region" description="Helical" evidence="2">
    <location>
        <begin position="239"/>
        <end position="262"/>
    </location>
</feature>
<dbReference type="Pfam" id="PF07885">
    <property type="entry name" value="Ion_trans_2"/>
    <property type="match status" value="1"/>
</dbReference>
<protein>
    <recommendedName>
        <fullName evidence="3">Potassium channel domain-containing protein</fullName>
    </recommendedName>
</protein>
<keyword evidence="2" id="KW-1133">Transmembrane helix</keyword>
<reference evidence="4" key="1">
    <citation type="submission" date="2018-05" db="EMBL/GenBank/DDBJ databases">
        <authorList>
            <person name="Lanie J.A."/>
            <person name="Ng W.-L."/>
            <person name="Kazmierczak K.M."/>
            <person name="Andrzejewski T.M."/>
            <person name="Davidsen T.M."/>
            <person name="Wayne K.J."/>
            <person name="Tettelin H."/>
            <person name="Glass J.I."/>
            <person name="Rusch D."/>
            <person name="Podicherti R."/>
            <person name="Tsui H.-C.T."/>
            <person name="Winkler M.E."/>
        </authorList>
    </citation>
    <scope>NUCLEOTIDE SEQUENCE</scope>
</reference>
<dbReference type="PANTHER" id="PTHR14136">
    <property type="entry name" value="BTB_POZ DOMAIN-CONTAINING PROTEIN KCTD9"/>
    <property type="match status" value="1"/>
</dbReference>
<dbReference type="InterPro" id="IPR051082">
    <property type="entry name" value="Pentapeptide-BTB/POZ_domain"/>
</dbReference>